<sequence length="336" mass="36705">MIVALMISFGYTLFTEQAPPQQLVSDAVAAEAVGFDFAVSSDHYSPWLDAQGHASYCWSVLGAVAHATQRMELMTYVTCPIIRYHPAVVAQKAATMQLLSGGRFTLGVGAGENLNEHIVAEGWPPVNVRHAMLDEALQIINRLFDGGYVNHHGEHFQVDSAKLWDLPEQRVPIGVAVSGSQSVRRFSGLVDHLIATEPKAELVSEWDAARKTGSTRQGRSRKIGQLPICYDTDRQAAIERAHQQMRWFAGGWKVNSELPSTTAFAAASQFARLEDVASSIPCGDDVDAVVEAIRPFADAGFTDVALVQIGGGHQREFFPFAQDRLLPALRSEYGGR</sequence>
<dbReference type="EMBL" id="CP014859">
    <property type="protein sequence ID" value="AOS64473.1"/>
    <property type="molecule type" value="Genomic_DNA"/>
</dbReference>
<dbReference type="AlphaFoldDB" id="A0AAC9HS54"/>
<dbReference type="InterPro" id="IPR050564">
    <property type="entry name" value="F420-G6PD/mer"/>
</dbReference>
<dbReference type="Proteomes" id="UP000095210">
    <property type="component" value="Chromosome"/>
</dbReference>
<dbReference type="GO" id="GO:0016705">
    <property type="term" value="F:oxidoreductase activity, acting on paired donors, with incorporation or reduction of molecular oxygen"/>
    <property type="evidence" value="ECO:0007669"/>
    <property type="project" value="InterPro"/>
</dbReference>
<dbReference type="InterPro" id="IPR036661">
    <property type="entry name" value="Luciferase-like_sf"/>
</dbReference>
<protein>
    <submittedName>
        <fullName evidence="3">F420-dependent oxidoreductase, G6PDH family</fullName>
    </submittedName>
</protein>
<name>A0AAC9HS54_9PSEU</name>
<evidence type="ECO:0000259" key="2">
    <source>
        <dbReference type="Pfam" id="PF00296"/>
    </source>
</evidence>
<gene>
    <name evidence="3" type="ORF">TL08_18390</name>
</gene>
<dbReference type="KEGG" id="ahm:TL08_18390"/>
<evidence type="ECO:0000313" key="4">
    <source>
        <dbReference type="Proteomes" id="UP000095210"/>
    </source>
</evidence>
<evidence type="ECO:0000256" key="1">
    <source>
        <dbReference type="ARBA" id="ARBA00023002"/>
    </source>
</evidence>
<keyword evidence="4" id="KW-1185">Reference proteome</keyword>
<keyword evidence="1" id="KW-0560">Oxidoreductase</keyword>
<dbReference type="InterPro" id="IPR011251">
    <property type="entry name" value="Luciferase-like_dom"/>
</dbReference>
<reference evidence="4" key="1">
    <citation type="submission" date="2016-03" db="EMBL/GenBank/DDBJ databases">
        <title>Complete genome sequence of the type strain Actinoalloteichus hymeniacidonis DSM 45092.</title>
        <authorList>
            <person name="Schaffert L."/>
            <person name="Albersmeier A."/>
            <person name="Winkler A."/>
            <person name="Kalinowski J."/>
            <person name="Zotchev S."/>
            <person name="Ruckert C."/>
        </authorList>
    </citation>
    <scope>NUCLEOTIDE SEQUENCE [LARGE SCALE GENOMIC DNA]</scope>
    <source>
        <strain evidence="4">HPA177(T) (DSM 45092(T))</strain>
    </source>
</reference>
<dbReference type="Pfam" id="PF00296">
    <property type="entry name" value="Bac_luciferase"/>
    <property type="match status" value="1"/>
</dbReference>
<organism evidence="3 4">
    <name type="scientific">Actinoalloteichus hymeniacidonis</name>
    <dbReference type="NCBI Taxonomy" id="340345"/>
    <lineage>
        <taxon>Bacteria</taxon>
        <taxon>Bacillati</taxon>
        <taxon>Actinomycetota</taxon>
        <taxon>Actinomycetes</taxon>
        <taxon>Pseudonocardiales</taxon>
        <taxon>Pseudonocardiaceae</taxon>
        <taxon>Actinoalloteichus</taxon>
    </lineage>
</organism>
<dbReference type="NCBIfam" id="TIGR03557">
    <property type="entry name" value="F420_G6P_family"/>
    <property type="match status" value="1"/>
</dbReference>
<dbReference type="SUPFAM" id="SSF51679">
    <property type="entry name" value="Bacterial luciferase-like"/>
    <property type="match status" value="1"/>
</dbReference>
<proteinExistence type="predicted"/>
<accession>A0AAC9HS54</accession>
<dbReference type="Gene3D" id="3.20.20.30">
    <property type="entry name" value="Luciferase-like domain"/>
    <property type="match status" value="1"/>
</dbReference>
<dbReference type="InterPro" id="IPR019945">
    <property type="entry name" value="F420_G6P_DH-rel"/>
</dbReference>
<evidence type="ECO:0000313" key="3">
    <source>
        <dbReference type="EMBL" id="AOS64473.1"/>
    </source>
</evidence>
<dbReference type="PANTHER" id="PTHR43244:SF1">
    <property type="entry name" value="5,10-METHYLENETETRAHYDROMETHANOPTERIN REDUCTASE"/>
    <property type="match status" value="1"/>
</dbReference>
<feature type="domain" description="Luciferase-like" evidence="2">
    <location>
        <begin position="12"/>
        <end position="302"/>
    </location>
</feature>
<dbReference type="PANTHER" id="PTHR43244">
    <property type="match status" value="1"/>
</dbReference>